<accession>A0A927AV63</accession>
<name>A0A927AV63_9BACT</name>
<organism evidence="1 2">
    <name type="scientific">Spirosoma profusum</name>
    <dbReference type="NCBI Taxonomy" id="2771354"/>
    <lineage>
        <taxon>Bacteria</taxon>
        <taxon>Pseudomonadati</taxon>
        <taxon>Bacteroidota</taxon>
        <taxon>Cytophagia</taxon>
        <taxon>Cytophagales</taxon>
        <taxon>Cytophagaceae</taxon>
        <taxon>Spirosoma</taxon>
    </lineage>
</organism>
<evidence type="ECO:0000313" key="2">
    <source>
        <dbReference type="Proteomes" id="UP000598820"/>
    </source>
</evidence>
<proteinExistence type="predicted"/>
<sequence>MEIELTTDIETAPLEVLDLQVSSRPDINQSLLSVKMLCRHDRNERQWQMPKLTWYEANRLQRFSREMAGSNHSKPYRMDLMDAGLRLTGSVRRQEGRWTSDRTIQIEPLPSSKNQFSAFTIHASRNDILAYASKLYHRLWEVFTRG</sequence>
<dbReference type="AlphaFoldDB" id="A0A927AV63"/>
<comment type="caution">
    <text evidence="1">The sequence shown here is derived from an EMBL/GenBank/DDBJ whole genome shotgun (WGS) entry which is preliminary data.</text>
</comment>
<keyword evidence="2" id="KW-1185">Reference proteome</keyword>
<dbReference type="Proteomes" id="UP000598820">
    <property type="component" value="Unassembled WGS sequence"/>
</dbReference>
<protein>
    <submittedName>
        <fullName evidence="1">Uncharacterized protein</fullName>
    </submittedName>
</protein>
<dbReference type="RefSeq" id="WP_190892057.1">
    <property type="nucleotide sequence ID" value="NZ_JACWZY010000042.1"/>
</dbReference>
<evidence type="ECO:0000313" key="1">
    <source>
        <dbReference type="EMBL" id="MBD2705013.1"/>
    </source>
</evidence>
<reference evidence="1" key="1">
    <citation type="submission" date="2020-09" db="EMBL/GenBank/DDBJ databases">
        <authorList>
            <person name="Kim M.K."/>
        </authorList>
    </citation>
    <scope>NUCLEOTIDE SEQUENCE</scope>
    <source>
        <strain evidence="1">BT702</strain>
    </source>
</reference>
<gene>
    <name evidence="1" type="ORF">IC229_30570</name>
</gene>
<dbReference type="EMBL" id="JACWZY010000042">
    <property type="protein sequence ID" value="MBD2705013.1"/>
    <property type="molecule type" value="Genomic_DNA"/>
</dbReference>